<dbReference type="InterPro" id="IPR052391">
    <property type="entry name" value="E3_Ligase-Neurotoxin"/>
</dbReference>
<comment type="caution">
    <text evidence="2">The sequence shown here is derived from an EMBL/GenBank/DDBJ whole genome shotgun (WGS) entry which is preliminary data.</text>
</comment>
<protein>
    <submittedName>
        <fullName evidence="2">Uncharacterized protein</fullName>
    </submittedName>
</protein>
<keyword evidence="3" id="KW-1185">Reference proteome</keyword>
<feature type="repeat" description="ANK" evidence="1">
    <location>
        <begin position="469"/>
        <end position="501"/>
    </location>
</feature>
<feature type="repeat" description="ANK" evidence="1">
    <location>
        <begin position="588"/>
        <end position="620"/>
    </location>
</feature>
<dbReference type="Pfam" id="PF00023">
    <property type="entry name" value="Ank"/>
    <property type="match status" value="1"/>
</dbReference>
<dbReference type="Pfam" id="PF12796">
    <property type="entry name" value="Ank_2"/>
    <property type="match status" value="2"/>
</dbReference>
<sequence>MAAPDSITISYTKPKSSPKDLFAIISKGKISTLYQSVLQMAPNELSYQLSRQDNEGKTLLHYACYVDLELISLYLISLGSNLYAFDRNGQSCFHALAYKGNYKTLNTILNYELHKLRKTLYDNMNMMKLGFGMTNINLTNTAAWILTSSIDADIKIKAKKLEYSEELVRKLRDYFSKVVQLYRSALGQVDSKRRNPLHYAALSKFTWCFKAAESLLTPHKVDNFNEFLEHFDNLEKLRKSTKKIDPKKYIDILDEIKSIIGEEEYRTYYKEFKAALKTVINGAINTKDRNGHTPLHIAAFSGCYQIVKKLVDLKADKKCEDSRALTPLQLASTKLVMKYLSLPEDMAAAGDTKGFEHLINSGYDVNISKNEFLLGSMHQAIIEGGILPTVITNQGDSDLVEWNLYTPLHYASMLGKLEDALQLIKQGADVNALSQYELTPLHLAAKNNKANMIKPLIENGAIKDARDHKDTTPFMLAAKYGALNSLKALLENGANPYEVDDRKWTALHYASFHNKSKIVEELIRWDSDYNKLYLMKNSQGKTPIALTSKPKTKEAFDTLWMAAIKGDLDLARRLVRKGHDINGRTLFERVTPLMNAAKNSQVLMVKFLLDNGAKVEVVDRYRHTALDYAREVGHPQIIAMIEGKAERRESPKRLNIQNSSF</sequence>
<feature type="repeat" description="ANK" evidence="1">
    <location>
        <begin position="403"/>
        <end position="435"/>
    </location>
</feature>
<keyword evidence="1" id="KW-0040">ANK repeat</keyword>
<dbReference type="SUPFAM" id="SSF48403">
    <property type="entry name" value="Ankyrin repeat"/>
    <property type="match status" value="2"/>
</dbReference>
<dbReference type="PANTHER" id="PTHR24133:SF40">
    <property type="entry name" value="ANKYRIN REPEAT DOMAIN 44"/>
    <property type="match status" value="1"/>
</dbReference>
<dbReference type="Gene3D" id="1.25.40.20">
    <property type="entry name" value="Ankyrin repeat-containing domain"/>
    <property type="match status" value="4"/>
</dbReference>
<proteinExistence type="predicted"/>
<dbReference type="PRINTS" id="PR01415">
    <property type="entry name" value="ANKYRIN"/>
</dbReference>
<dbReference type="PROSITE" id="PS50297">
    <property type="entry name" value="ANK_REP_REGION"/>
    <property type="match status" value="5"/>
</dbReference>
<accession>A0AAU9JU78</accession>
<dbReference type="EMBL" id="CAJZBQ010000045">
    <property type="protein sequence ID" value="CAG9328088.1"/>
    <property type="molecule type" value="Genomic_DNA"/>
</dbReference>
<name>A0AAU9JU78_9CILI</name>
<reference evidence="2" key="1">
    <citation type="submission" date="2021-09" db="EMBL/GenBank/DDBJ databases">
        <authorList>
            <consortium name="AG Swart"/>
            <person name="Singh M."/>
            <person name="Singh A."/>
            <person name="Seah K."/>
            <person name="Emmerich C."/>
        </authorList>
    </citation>
    <scope>NUCLEOTIDE SEQUENCE</scope>
    <source>
        <strain evidence="2">ATCC30299</strain>
    </source>
</reference>
<dbReference type="InterPro" id="IPR036770">
    <property type="entry name" value="Ankyrin_rpt-contain_sf"/>
</dbReference>
<evidence type="ECO:0000256" key="1">
    <source>
        <dbReference type="PROSITE-ProRule" id="PRU00023"/>
    </source>
</evidence>
<gene>
    <name evidence="2" type="ORF">BSTOLATCC_MIC45546</name>
</gene>
<dbReference type="AlphaFoldDB" id="A0AAU9JU78"/>
<evidence type="ECO:0000313" key="3">
    <source>
        <dbReference type="Proteomes" id="UP001162131"/>
    </source>
</evidence>
<dbReference type="Proteomes" id="UP001162131">
    <property type="component" value="Unassembled WGS sequence"/>
</dbReference>
<dbReference type="SMART" id="SM00248">
    <property type="entry name" value="ANK"/>
    <property type="match status" value="11"/>
</dbReference>
<feature type="repeat" description="ANK" evidence="1">
    <location>
        <begin position="436"/>
        <end position="468"/>
    </location>
</feature>
<evidence type="ECO:0000313" key="2">
    <source>
        <dbReference type="EMBL" id="CAG9328088.1"/>
    </source>
</evidence>
<dbReference type="PROSITE" id="PS50088">
    <property type="entry name" value="ANK_REPEAT"/>
    <property type="match status" value="5"/>
</dbReference>
<organism evidence="2 3">
    <name type="scientific">Blepharisma stoltei</name>
    <dbReference type="NCBI Taxonomy" id="1481888"/>
    <lineage>
        <taxon>Eukaryota</taxon>
        <taxon>Sar</taxon>
        <taxon>Alveolata</taxon>
        <taxon>Ciliophora</taxon>
        <taxon>Postciliodesmatophora</taxon>
        <taxon>Heterotrichea</taxon>
        <taxon>Heterotrichida</taxon>
        <taxon>Blepharismidae</taxon>
        <taxon>Blepharisma</taxon>
    </lineage>
</organism>
<feature type="repeat" description="ANK" evidence="1">
    <location>
        <begin position="290"/>
        <end position="322"/>
    </location>
</feature>
<dbReference type="PANTHER" id="PTHR24133">
    <property type="entry name" value="ANKYRIN DOMAIN-CONTAINING"/>
    <property type="match status" value="1"/>
</dbReference>
<dbReference type="Pfam" id="PF13857">
    <property type="entry name" value="Ank_5"/>
    <property type="match status" value="1"/>
</dbReference>
<dbReference type="InterPro" id="IPR002110">
    <property type="entry name" value="Ankyrin_rpt"/>
</dbReference>